<dbReference type="eggNOG" id="COG0402">
    <property type="taxonomic scope" value="Bacteria"/>
</dbReference>
<evidence type="ECO:0000256" key="4">
    <source>
        <dbReference type="ARBA" id="ARBA00022723"/>
    </source>
</evidence>
<dbReference type="KEGG" id="zmp:Zymop_0329"/>
<dbReference type="PANTHER" id="PTHR11271:SF6">
    <property type="entry name" value="GUANINE DEAMINASE"/>
    <property type="match status" value="1"/>
</dbReference>
<evidence type="ECO:0000313" key="10">
    <source>
        <dbReference type="EMBL" id="AEI37232.1"/>
    </source>
</evidence>
<dbReference type="SUPFAM" id="SSF51556">
    <property type="entry name" value="Metallo-dependent hydrolases"/>
    <property type="match status" value="1"/>
</dbReference>
<dbReference type="EMBL" id="CP002865">
    <property type="protein sequence ID" value="AEI37232.1"/>
    <property type="molecule type" value="Genomic_DNA"/>
</dbReference>
<comment type="pathway">
    <text evidence="1 8">Purine metabolism; guanine degradation; xanthine from guanine: step 1/1.</text>
</comment>
<evidence type="ECO:0000256" key="5">
    <source>
        <dbReference type="ARBA" id="ARBA00022801"/>
    </source>
</evidence>
<dbReference type="SUPFAM" id="SSF51338">
    <property type="entry name" value="Composite domain of metallo-dependent hydrolases"/>
    <property type="match status" value="1"/>
</dbReference>
<evidence type="ECO:0000256" key="8">
    <source>
        <dbReference type="RuleBase" id="RU366009"/>
    </source>
</evidence>
<evidence type="ECO:0000256" key="6">
    <source>
        <dbReference type="ARBA" id="ARBA00022833"/>
    </source>
</evidence>
<evidence type="ECO:0000313" key="11">
    <source>
        <dbReference type="Proteomes" id="UP000000491"/>
    </source>
</evidence>
<dbReference type="InterPro" id="IPR051607">
    <property type="entry name" value="Metallo-dep_hydrolases"/>
</dbReference>
<dbReference type="NCBIfam" id="NF006679">
    <property type="entry name" value="PRK09228.1"/>
    <property type="match status" value="1"/>
</dbReference>
<organism evidence="10 11">
    <name type="scientific">Zymomonas mobilis subsp. pomaceae (strain ATCC 29192 / DSM 22645 / JCM 10191 / CCUG 17912 / NBRC 13757 / NCIMB 11200 / NRRL B-4491 / Barker I)</name>
    <dbReference type="NCBI Taxonomy" id="579138"/>
    <lineage>
        <taxon>Bacteria</taxon>
        <taxon>Pseudomonadati</taxon>
        <taxon>Pseudomonadota</taxon>
        <taxon>Alphaproteobacteria</taxon>
        <taxon>Sphingomonadales</taxon>
        <taxon>Zymomonadaceae</taxon>
        <taxon>Zymomonas</taxon>
    </lineage>
</organism>
<dbReference type="UniPathway" id="UPA00603">
    <property type="reaction ID" value="UER00660"/>
</dbReference>
<dbReference type="PATRIC" id="fig|579138.3.peg.347"/>
<dbReference type="InterPro" id="IPR006680">
    <property type="entry name" value="Amidohydro-rel"/>
</dbReference>
<dbReference type="EC" id="3.5.4.3" evidence="3 7"/>
<dbReference type="InterPro" id="IPR032466">
    <property type="entry name" value="Metal_Hydrolase"/>
</dbReference>
<comment type="similarity">
    <text evidence="2 8">Belongs to the metallo-dependent hydrolases superfamily. ATZ/TRZ family.</text>
</comment>
<dbReference type="FunFam" id="3.20.20.140:FF:000022">
    <property type="entry name" value="Guanine deaminase"/>
    <property type="match status" value="1"/>
</dbReference>
<keyword evidence="5 8" id="KW-0378">Hydrolase</keyword>
<keyword evidence="4 8" id="KW-0479">Metal-binding</keyword>
<dbReference type="HOGENOM" id="CLU_012358_0_2_5"/>
<feature type="domain" description="Amidohydrolase-related" evidence="9">
    <location>
        <begin position="65"/>
        <end position="423"/>
    </location>
</feature>
<dbReference type="Pfam" id="PF01979">
    <property type="entry name" value="Amidohydro_1"/>
    <property type="match status" value="1"/>
</dbReference>
<evidence type="ECO:0000256" key="7">
    <source>
        <dbReference type="NCBIfam" id="TIGR02967"/>
    </source>
</evidence>
<dbReference type="Gene3D" id="3.20.20.140">
    <property type="entry name" value="Metal-dependent hydrolases"/>
    <property type="match status" value="1"/>
</dbReference>
<dbReference type="RefSeq" id="WP_013933631.1">
    <property type="nucleotide sequence ID" value="NC_015709.1"/>
</dbReference>
<evidence type="ECO:0000259" key="9">
    <source>
        <dbReference type="Pfam" id="PF01979"/>
    </source>
</evidence>
<evidence type="ECO:0000256" key="3">
    <source>
        <dbReference type="ARBA" id="ARBA00012781"/>
    </source>
</evidence>
<evidence type="ECO:0000256" key="2">
    <source>
        <dbReference type="ARBA" id="ARBA00006745"/>
    </source>
</evidence>
<name>F8EUL6_ZYMMT</name>
<dbReference type="GO" id="GO:0006147">
    <property type="term" value="P:guanine catabolic process"/>
    <property type="evidence" value="ECO:0007669"/>
    <property type="project" value="UniProtKB-UniRule"/>
</dbReference>
<comment type="function">
    <text evidence="8">Catalyzes the hydrolytic deamination of guanine, producing xanthine and ammonia.</text>
</comment>
<dbReference type="Proteomes" id="UP000000491">
    <property type="component" value="Chromosome"/>
</dbReference>
<protein>
    <recommendedName>
        <fullName evidence="3 7">Guanine deaminase</fullName>
        <shortName evidence="8">Guanase</shortName>
        <ecNumber evidence="3 7">3.5.4.3</ecNumber>
    </recommendedName>
    <alternativeName>
        <fullName evidence="8">Guanine aminohydrolase</fullName>
    </alternativeName>
</protein>
<reference evidence="10 11" key="1">
    <citation type="journal article" date="2011" name="J. Bacteriol.">
        <title>Genome sequence of the ethanol-producing Zymomonas mobilis subsp. pomaceae lectotype strain ATCC 29192.</title>
        <authorList>
            <person name="Kouvelis V.N."/>
            <person name="Davenport K.W."/>
            <person name="Brettin T.S."/>
            <person name="Bruce D."/>
            <person name="Detter C."/>
            <person name="Han C.S."/>
            <person name="Nolan M."/>
            <person name="Tapia R."/>
            <person name="Damoulaki A."/>
            <person name="Kyrpides N.C."/>
            <person name="Typas M.A."/>
            <person name="Pappas K.M."/>
        </authorList>
    </citation>
    <scope>NUCLEOTIDE SEQUENCE [LARGE SCALE GENOMIC DNA]</scope>
    <source>
        <strain evidence="11">ATCC 29192 / DSM 22645 / JCM 10191 / CCUG 17912 / NBRC 13757 / NCIMB 11200 / NRRL B-4491 / Barker I</strain>
    </source>
</reference>
<dbReference type="GO" id="GO:0008892">
    <property type="term" value="F:guanine deaminase activity"/>
    <property type="evidence" value="ECO:0007669"/>
    <property type="project" value="UniProtKB-UniRule"/>
</dbReference>
<gene>
    <name evidence="10" type="ordered locus">Zymop_0329</name>
</gene>
<sequence length="433" mass="47406">MRRGFRGELLSLNDDPSFVGSKAINHQEDGIIVIEKGIIIARGSTEKITSDFPDLPVTHFPNHLIMPGFIDSHIHYSQVDCIASGGETLLGWLEKKVFPIEAQFQDKSYALTTAEFFLNECLRNGTTTALVFAGSQPQSVEALYESAFKADMRIIVGKVLMDLGPENLADTTEGGLLDSKTLIQHWQGHGRLNYAVTPRFALTSSSEQLAGAGQILNEYPDIIMQTHLAETKAECAAVKERFPKARDYLEVYEHFGLVTDRSVFAHCLYLTDSAFERLSNAGAGIAFCPTSNLFLGSGLFNFMEAQRHSVKIGLGSDIGAGTSFSLLATMGEAYKVCRLQGYNLDPFHALYLATLGGARLLRLDRYIGALTVGQEADFIVIDPAATPLLARRTADASLAEKLFALQIMGDDRVIAASYIKGKPLWEKPAMRPS</sequence>
<dbReference type="InterPro" id="IPR011059">
    <property type="entry name" value="Metal-dep_hydrolase_composite"/>
</dbReference>
<evidence type="ECO:0000256" key="1">
    <source>
        <dbReference type="ARBA" id="ARBA00004984"/>
    </source>
</evidence>
<dbReference type="PANTHER" id="PTHR11271">
    <property type="entry name" value="GUANINE DEAMINASE"/>
    <property type="match status" value="1"/>
</dbReference>
<keyword evidence="6 8" id="KW-0862">Zinc</keyword>
<dbReference type="STRING" id="579138.Zymop_0329"/>
<dbReference type="InterPro" id="IPR014311">
    <property type="entry name" value="Guanine_deaminase"/>
</dbReference>
<proteinExistence type="inferred from homology"/>
<dbReference type="AlphaFoldDB" id="F8EUL6"/>
<accession>F8EUL6</accession>
<dbReference type="Gene3D" id="2.30.40.10">
    <property type="entry name" value="Urease, subunit C, domain 1"/>
    <property type="match status" value="1"/>
</dbReference>
<dbReference type="GO" id="GO:0008270">
    <property type="term" value="F:zinc ion binding"/>
    <property type="evidence" value="ECO:0007669"/>
    <property type="project" value="UniProtKB-UniRule"/>
</dbReference>
<dbReference type="NCBIfam" id="TIGR02967">
    <property type="entry name" value="guan_deamin"/>
    <property type="match status" value="1"/>
</dbReference>
<dbReference type="GO" id="GO:0005829">
    <property type="term" value="C:cytosol"/>
    <property type="evidence" value="ECO:0007669"/>
    <property type="project" value="TreeGrafter"/>
</dbReference>
<comment type="cofactor">
    <cofactor evidence="8">
        <name>Zn(2+)</name>
        <dbReference type="ChEBI" id="CHEBI:29105"/>
    </cofactor>
    <text evidence="8">Binds 1 zinc ion per subunit.</text>
</comment>
<comment type="catalytic activity">
    <reaction evidence="8">
        <text>guanine + H2O + H(+) = xanthine + NH4(+)</text>
        <dbReference type="Rhea" id="RHEA:14665"/>
        <dbReference type="ChEBI" id="CHEBI:15377"/>
        <dbReference type="ChEBI" id="CHEBI:15378"/>
        <dbReference type="ChEBI" id="CHEBI:16235"/>
        <dbReference type="ChEBI" id="CHEBI:17712"/>
        <dbReference type="ChEBI" id="CHEBI:28938"/>
        <dbReference type="EC" id="3.5.4.3"/>
    </reaction>
</comment>